<dbReference type="PANTHER" id="PTHR46149">
    <property type="entry name" value="MIP08469P"/>
    <property type="match status" value="1"/>
</dbReference>
<dbReference type="PROSITE" id="PS51421">
    <property type="entry name" value="RAS"/>
    <property type="match status" value="1"/>
</dbReference>
<evidence type="ECO:0000313" key="9">
    <source>
        <dbReference type="EMBL" id="CAH1638837.1"/>
    </source>
</evidence>
<dbReference type="PRINTS" id="PR00449">
    <property type="entry name" value="RASTRNSFRMNG"/>
</dbReference>
<evidence type="ECO:0000256" key="1">
    <source>
        <dbReference type="ARBA" id="ARBA00004193"/>
    </source>
</evidence>
<dbReference type="SMART" id="SM00175">
    <property type="entry name" value="RAB"/>
    <property type="match status" value="1"/>
</dbReference>
<keyword evidence="10" id="KW-1185">Reference proteome</keyword>
<dbReference type="GO" id="GO:0005886">
    <property type="term" value="C:plasma membrane"/>
    <property type="evidence" value="ECO:0007669"/>
    <property type="project" value="UniProtKB-SubCell"/>
</dbReference>
<dbReference type="SMART" id="SM00173">
    <property type="entry name" value="RAS"/>
    <property type="match status" value="1"/>
</dbReference>
<dbReference type="SUPFAM" id="SSF52540">
    <property type="entry name" value="P-loop containing nucleoside triphosphate hydrolases"/>
    <property type="match status" value="1"/>
</dbReference>
<feature type="region of interest" description="Disordered" evidence="8">
    <location>
        <begin position="210"/>
        <end position="260"/>
    </location>
</feature>
<keyword evidence="4" id="KW-0547">Nucleotide-binding</keyword>
<evidence type="ECO:0000256" key="4">
    <source>
        <dbReference type="ARBA" id="ARBA00023134"/>
    </source>
</evidence>
<keyword evidence="4" id="KW-0342">GTP-binding</keyword>
<evidence type="ECO:0000313" key="10">
    <source>
        <dbReference type="Proteomes" id="UP001153321"/>
    </source>
</evidence>
<feature type="region of interest" description="Disordered" evidence="8">
    <location>
        <begin position="1"/>
        <end position="53"/>
    </location>
</feature>
<dbReference type="EMBL" id="LR824549">
    <property type="protein sequence ID" value="CAH1638837.1"/>
    <property type="molecule type" value="Genomic_DNA"/>
</dbReference>
<sequence length="260" mass="28427">MLNGTTERGGLSLQSSPVKVSTSPVRATSSPVRAPPSPLKSSLASGRRSPRRCQFAAPVEDARDKCGASWLCRRGAGIGEESDPERSPGPSAPVLQACDESVPPPKNCYRLVMLGSARVGKTSLVSRFLGTKFEDSYTPTIEDFHRKLYRIRGEVYQLDLLDTSGNHPFPAMRRLSFLTGDLFVLVFAMDSRESFEEVIRLREQILETKASASSGSSRGRRQAPRVPMAIAGNKCDRDLKAPRHADALRRASTPPMPIES</sequence>
<dbReference type="AlphaFoldDB" id="A0A9P0I4L7"/>
<keyword evidence="2" id="KW-1003">Cell membrane</keyword>
<feature type="compositionally biased region" description="Polar residues" evidence="8">
    <location>
        <begin position="1"/>
        <end position="31"/>
    </location>
</feature>
<evidence type="ECO:0000256" key="2">
    <source>
        <dbReference type="ARBA" id="ARBA00022475"/>
    </source>
</evidence>
<dbReference type="PROSITE" id="PS51419">
    <property type="entry name" value="RAB"/>
    <property type="match status" value="1"/>
</dbReference>
<accession>A0A9P0I4L7</accession>
<dbReference type="InterPro" id="IPR005225">
    <property type="entry name" value="Small_GTP-bd"/>
</dbReference>
<name>A0A9P0I4L7_SPOLI</name>
<comment type="subcellular location">
    <subcellularLocation>
        <location evidence="1">Cell membrane</location>
        <topology evidence="1">Lipid-anchor</topology>
    </subcellularLocation>
</comment>
<dbReference type="GO" id="GO:0003924">
    <property type="term" value="F:GTPase activity"/>
    <property type="evidence" value="ECO:0007669"/>
    <property type="project" value="InterPro"/>
</dbReference>
<dbReference type="GO" id="GO:0005525">
    <property type="term" value="F:GTP binding"/>
    <property type="evidence" value="ECO:0007669"/>
    <property type="project" value="UniProtKB-KW"/>
</dbReference>
<evidence type="ECO:0000256" key="3">
    <source>
        <dbReference type="ARBA" id="ARBA00022481"/>
    </source>
</evidence>
<feature type="compositionally biased region" description="Basic and acidic residues" evidence="8">
    <location>
        <begin position="234"/>
        <end position="249"/>
    </location>
</feature>
<keyword evidence="5" id="KW-0472">Membrane</keyword>
<dbReference type="PANTHER" id="PTHR46149:SF3">
    <property type="entry name" value="MIP08469P"/>
    <property type="match status" value="1"/>
</dbReference>
<dbReference type="SMART" id="SM00174">
    <property type="entry name" value="RHO"/>
    <property type="match status" value="1"/>
</dbReference>
<dbReference type="InterPro" id="IPR052236">
    <property type="entry name" value="Small_GTPase_RasD"/>
</dbReference>
<dbReference type="GO" id="GO:0007165">
    <property type="term" value="P:signal transduction"/>
    <property type="evidence" value="ECO:0007669"/>
    <property type="project" value="TreeGrafter"/>
</dbReference>
<dbReference type="InterPro" id="IPR027417">
    <property type="entry name" value="P-loop_NTPase"/>
</dbReference>
<organism evidence="9 10">
    <name type="scientific">Spodoptera littoralis</name>
    <name type="common">Egyptian cotton leafworm</name>
    <dbReference type="NCBI Taxonomy" id="7109"/>
    <lineage>
        <taxon>Eukaryota</taxon>
        <taxon>Metazoa</taxon>
        <taxon>Ecdysozoa</taxon>
        <taxon>Arthropoda</taxon>
        <taxon>Hexapoda</taxon>
        <taxon>Insecta</taxon>
        <taxon>Pterygota</taxon>
        <taxon>Neoptera</taxon>
        <taxon>Endopterygota</taxon>
        <taxon>Lepidoptera</taxon>
        <taxon>Glossata</taxon>
        <taxon>Ditrysia</taxon>
        <taxon>Noctuoidea</taxon>
        <taxon>Noctuidae</taxon>
        <taxon>Amphipyrinae</taxon>
        <taxon>Spodoptera</taxon>
    </lineage>
</organism>
<keyword evidence="6" id="KW-0449">Lipoprotein</keyword>
<dbReference type="Pfam" id="PF00071">
    <property type="entry name" value="Ras"/>
    <property type="match status" value="1"/>
</dbReference>
<dbReference type="Proteomes" id="UP001153321">
    <property type="component" value="Chromosome 18"/>
</dbReference>
<gene>
    <name evidence="9" type="ORF">SPLIT_LOCUS4195</name>
</gene>
<evidence type="ECO:0000256" key="8">
    <source>
        <dbReference type="SAM" id="MobiDB-lite"/>
    </source>
</evidence>
<evidence type="ECO:0000256" key="6">
    <source>
        <dbReference type="ARBA" id="ARBA00023288"/>
    </source>
</evidence>
<proteinExistence type="inferred from homology"/>
<dbReference type="InterPro" id="IPR001806">
    <property type="entry name" value="Small_GTPase"/>
</dbReference>
<dbReference type="Gene3D" id="3.40.50.300">
    <property type="entry name" value="P-loop containing nucleotide triphosphate hydrolases"/>
    <property type="match status" value="1"/>
</dbReference>
<keyword evidence="3" id="KW-0488">Methylation</keyword>
<dbReference type="GO" id="GO:0031681">
    <property type="term" value="F:G-protein beta-subunit binding"/>
    <property type="evidence" value="ECO:0007669"/>
    <property type="project" value="TreeGrafter"/>
</dbReference>
<dbReference type="NCBIfam" id="TIGR00231">
    <property type="entry name" value="small_GTP"/>
    <property type="match status" value="1"/>
</dbReference>
<evidence type="ECO:0000256" key="7">
    <source>
        <dbReference type="ARBA" id="ARBA00038061"/>
    </source>
</evidence>
<evidence type="ECO:0000256" key="5">
    <source>
        <dbReference type="ARBA" id="ARBA00023136"/>
    </source>
</evidence>
<reference evidence="9" key="1">
    <citation type="submission" date="2022-02" db="EMBL/GenBank/DDBJ databases">
        <authorList>
            <person name="King R."/>
        </authorList>
    </citation>
    <scope>NUCLEOTIDE SEQUENCE</scope>
</reference>
<comment type="similarity">
    <text evidence="7">Belongs to the small GTPase superfamily. RasD family.</text>
</comment>
<protein>
    <submittedName>
        <fullName evidence="9">Uncharacterized protein</fullName>
    </submittedName>
</protein>